<dbReference type="EMBL" id="CAJNOH010000135">
    <property type="protein sequence ID" value="CAF0897288.1"/>
    <property type="molecule type" value="Genomic_DNA"/>
</dbReference>
<dbReference type="InterPro" id="IPR053237">
    <property type="entry name" value="Natterin_C"/>
</dbReference>
<comment type="caution">
    <text evidence="1">The sequence shown here is derived from an EMBL/GenBank/DDBJ whole genome shotgun (WGS) entry which is preliminary data.</text>
</comment>
<sequence length="487" mass="54262">MQKQIKLYGITLNVKHLVSILRVLFRFAWFIAGNIWIFRAKSNIQFDDPFGKPETYCERTVYFCAINCTHFTFTNKRNQSESILYYRPTIERSIIGTSEVFNTTENTITEPEPEPEPLENVLLTISNDRIVGIFNTVAGGNTNPASMDGNDAGSYYPKESPEHAIDNNVWTKYNNQGNGPQSLSSPTKGVGTGFIVTPQYGLSIVTSFQFATGNDRPQRDPLTITLEGTNVTSDDQSIGKNWKLIYMGETGLKIDPGRSSFGKRQTLNNTMAAKSYRLIVTSQRLPEHSVQYSEAHLYGNVIRTDIVREYIVMNVQYDIANAVLFNSQKPTSVLEIDAINYMSTQQKMTKSRTIATTITNTWSFSYALKVGAKITMTAGIPSAAQTSVEISVEHTFETQYGQSISNEETFTSELELIAPPRSKVRATLGLLDGEADIKFTSTLTTIYEDGSQLVQQGASGLFRSVSVHKMIATYYEPTPIDIESNIG</sequence>
<dbReference type="PANTHER" id="PTHR39244">
    <property type="entry name" value="NATTERIN-4"/>
    <property type="match status" value="1"/>
</dbReference>
<reference evidence="1" key="1">
    <citation type="submission" date="2021-02" db="EMBL/GenBank/DDBJ databases">
        <authorList>
            <person name="Nowell W R."/>
        </authorList>
    </citation>
    <scope>NUCLEOTIDE SEQUENCE</scope>
</reference>
<accession>A0A813ZDU8</accession>
<dbReference type="Gene3D" id="2.170.15.10">
    <property type="entry name" value="Proaerolysin, chain A, domain 3"/>
    <property type="match status" value="1"/>
</dbReference>
<evidence type="ECO:0000313" key="2">
    <source>
        <dbReference type="Proteomes" id="UP000663854"/>
    </source>
</evidence>
<protein>
    <submittedName>
        <fullName evidence="1">Uncharacterized protein</fullName>
    </submittedName>
</protein>
<dbReference type="AlphaFoldDB" id="A0A813ZDU8"/>
<name>A0A813ZDU8_9BILA</name>
<organism evidence="1 2">
    <name type="scientific">Rotaria sordida</name>
    <dbReference type="NCBI Taxonomy" id="392033"/>
    <lineage>
        <taxon>Eukaryota</taxon>
        <taxon>Metazoa</taxon>
        <taxon>Spiralia</taxon>
        <taxon>Gnathifera</taxon>
        <taxon>Rotifera</taxon>
        <taxon>Eurotatoria</taxon>
        <taxon>Bdelloidea</taxon>
        <taxon>Philodinida</taxon>
        <taxon>Philodinidae</taxon>
        <taxon>Rotaria</taxon>
    </lineage>
</organism>
<dbReference type="PANTHER" id="PTHR39244:SF5">
    <property type="entry name" value="NATTERIN-3-LIKE"/>
    <property type="match status" value="1"/>
</dbReference>
<gene>
    <name evidence="1" type="ORF">PYM288_LOCUS9338</name>
</gene>
<proteinExistence type="predicted"/>
<dbReference type="SUPFAM" id="SSF56973">
    <property type="entry name" value="Aerolisin/ETX pore-forming domain"/>
    <property type="match status" value="1"/>
</dbReference>
<dbReference type="Proteomes" id="UP000663854">
    <property type="component" value="Unassembled WGS sequence"/>
</dbReference>
<evidence type="ECO:0000313" key="1">
    <source>
        <dbReference type="EMBL" id="CAF0897288.1"/>
    </source>
</evidence>